<accession>A0A1A0HES2</accession>
<gene>
    <name evidence="2" type="ORF">METBIDRAFT_11246</name>
</gene>
<evidence type="ECO:0000313" key="3">
    <source>
        <dbReference type="Proteomes" id="UP000092555"/>
    </source>
</evidence>
<evidence type="ECO:0000313" key="2">
    <source>
        <dbReference type="EMBL" id="OBA22408.1"/>
    </source>
</evidence>
<feature type="coiled-coil region" evidence="1">
    <location>
        <begin position="174"/>
        <end position="208"/>
    </location>
</feature>
<sequence>MGAKYHAARRAQMAANKLVFFRFQYTFLSDYQIHTSSFFFFMNLRPFSSSNYSSLSEGEEEADHGMASEVELMEPMFSVLWRVNPSDQRAFPLVNENRRIGSQEQPILSTSTHIAPQNSKRCMDDLCLRLEDELNSFKFHSNLCFTNLRHTMYDQLRAFEERALEKDRLHCKALENLEDSRAEAMLEAKRASQYVRELKEQHKKYKAKVALESMMAAKEYHRERRSRELMLSRVRKIAERARQVGKNLQTRDSVLAKTKGGRSRGCMSFEERSVGVDDACLSINKHRPTSRAETGSAVGDPGQHQKRAVFESLFMSSPACKRKKSTAEGVFTSSPIPNIMRRSAGYEYHGAGAIRRGT</sequence>
<dbReference type="RefSeq" id="XP_018712904.1">
    <property type="nucleotide sequence ID" value="XM_018853942.1"/>
</dbReference>
<keyword evidence="3" id="KW-1185">Reference proteome</keyword>
<protein>
    <submittedName>
        <fullName evidence="2">Uncharacterized protein</fullName>
    </submittedName>
</protein>
<dbReference type="GeneID" id="30026918"/>
<organism evidence="2 3">
    <name type="scientific">Metschnikowia bicuspidata var. bicuspidata NRRL YB-4993</name>
    <dbReference type="NCBI Taxonomy" id="869754"/>
    <lineage>
        <taxon>Eukaryota</taxon>
        <taxon>Fungi</taxon>
        <taxon>Dikarya</taxon>
        <taxon>Ascomycota</taxon>
        <taxon>Saccharomycotina</taxon>
        <taxon>Pichiomycetes</taxon>
        <taxon>Metschnikowiaceae</taxon>
        <taxon>Metschnikowia</taxon>
    </lineage>
</organism>
<dbReference type="AlphaFoldDB" id="A0A1A0HES2"/>
<comment type="caution">
    <text evidence="2">The sequence shown here is derived from an EMBL/GenBank/DDBJ whole genome shotgun (WGS) entry which is preliminary data.</text>
</comment>
<proteinExistence type="predicted"/>
<dbReference type="EMBL" id="LXTC01000002">
    <property type="protein sequence ID" value="OBA22408.1"/>
    <property type="molecule type" value="Genomic_DNA"/>
</dbReference>
<reference evidence="2 3" key="1">
    <citation type="submission" date="2016-05" db="EMBL/GenBank/DDBJ databases">
        <title>Comparative genomics of biotechnologically important yeasts.</title>
        <authorList>
            <consortium name="DOE Joint Genome Institute"/>
            <person name="Riley R."/>
            <person name="Haridas S."/>
            <person name="Wolfe K.H."/>
            <person name="Lopes M.R."/>
            <person name="Hittinger C.T."/>
            <person name="Goker M."/>
            <person name="Salamov A."/>
            <person name="Wisecaver J."/>
            <person name="Long T.M."/>
            <person name="Aerts A.L."/>
            <person name="Barry K."/>
            <person name="Choi C."/>
            <person name="Clum A."/>
            <person name="Coughlan A.Y."/>
            <person name="Deshpande S."/>
            <person name="Douglass A.P."/>
            <person name="Hanson S.J."/>
            <person name="Klenk H.-P."/>
            <person name="LaButti K."/>
            <person name="Lapidus A."/>
            <person name="Lindquist E."/>
            <person name="Lipzen A."/>
            <person name="Meier-kolthoff J.P."/>
            <person name="Ohm R.A."/>
            <person name="Otillar R.P."/>
            <person name="Pangilinan J."/>
            <person name="Peng Y."/>
            <person name="Rokas A."/>
            <person name="Rosa C.A."/>
            <person name="Scheuner C."/>
            <person name="Sibirny A.A."/>
            <person name="Slot J.C."/>
            <person name="Stielow J.B."/>
            <person name="Sun H."/>
            <person name="Kurtzman C.P."/>
            <person name="Blackwell M."/>
            <person name="Grigoriev I.V."/>
            <person name="Jeffries T.W."/>
        </authorList>
    </citation>
    <scope>NUCLEOTIDE SEQUENCE [LARGE SCALE GENOMIC DNA]</scope>
    <source>
        <strain evidence="2 3">NRRL YB-4993</strain>
    </source>
</reference>
<evidence type="ECO:0000256" key="1">
    <source>
        <dbReference type="SAM" id="Coils"/>
    </source>
</evidence>
<keyword evidence="1" id="KW-0175">Coiled coil</keyword>
<dbReference type="Proteomes" id="UP000092555">
    <property type="component" value="Unassembled WGS sequence"/>
</dbReference>
<name>A0A1A0HES2_9ASCO</name>